<proteinExistence type="predicted"/>
<dbReference type="WBParaSite" id="SBAD_0000816501-mRNA-1">
    <property type="protein sequence ID" value="SBAD_0000816501-mRNA-1"/>
    <property type="gene ID" value="SBAD_0000816501"/>
</dbReference>
<reference evidence="3" key="1">
    <citation type="submission" date="2016-06" db="UniProtKB">
        <authorList>
            <consortium name="WormBaseParasite"/>
        </authorList>
    </citation>
    <scope>IDENTIFICATION</scope>
</reference>
<dbReference type="AlphaFoldDB" id="A0A183IW75"/>
<reference evidence="1 2" key="2">
    <citation type="submission" date="2018-11" db="EMBL/GenBank/DDBJ databases">
        <authorList>
            <consortium name="Pathogen Informatics"/>
        </authorList>
    </citation>
    <scope>NUCLEOTIDE SEQUENCE [LARGE SCALE GENOMIC DNA]</scope>
</reference>
<dbReference type="Proteomes" id="UP000270296">
    <property type="component" value="Unassembled WGS sequence"/>
</dbReference>
<accession>A0A183IW75</accession>
<dbReference type="EMBL" id="UZAM01011023">
    <property type="protein sequence ID" value="VDP14560.1"/>
    <property type="molecule type" value="Genomic_DNA"/>
</dbReference>
<evidence type="ECO:0000313" key="3">
    <source>
        <dbReference type="WBParaSite" id="SBAD_0000816501-mRNA-1"/>
    </source>
</evidence>
<keyword evidence="2" id="KW-1185">Reference proteome</keyword>
<name>A0A183IW75_9BILA</name>
<gene>
    <name evidence="1" type="ORF">SBAD_LOCUS7872</name>
</gene>
<protein>
    <submittedName>
        <fullName evidence="3">DCB domain-containing protein</fullName>
    </submittedName>
</protein>
<organism evidence="3">
    <name type="scientific">Soboliphyme baturini</name>
    <dbReference type="NCBI Taxonomy" id="241478"/>
    <lineage>
        <taxon>Eukaryota</taxon>
        <taxon>Metazoa</taxon>
        <taxon>Ecdysozoa</taxon>
        <taxon>Nematoda</taxon>
        <taxon>Enoplea</taxon>
        <taxon>Dorylaimia</taxon>
        <taxon>Dioctophymatida</taxon>
        <taxon>Dioctophymatoidea</taxon>
        <taxon>Soboliphymatidae</taxon>
        <taxon>Soboliphyme</taxon>
    </lineage>
</organism>
<evidence type="ECO:0000313" key="2">
    <source>
        <dbReference type="Proteomes" id="UP000270296"/>
    </source>
</evidence>
<sequence length="141" mass="16000">MKESLLNVLRPCLDDLEKKANVLQQKCLAKHNPAAVFVAQPLFVDQSQNMEYSSAIDEILNDRTEQTYQQKALDALEGLREFSTNESLCSSEKQERIKNCLIDVFGAVARPNAQSNVLLRAMEAEKQYDEHCAQHRACNDK</sequence>
<evidence type="ECO:0000313" key="1">
    <source>
        <dbReference type="EMBL" id="VDP14560.1"/>
    </source>
</evidence>